<keyword evidence="2" id="KW-0472">Membrane</keyword>
<dbReference type="OrthoDB" id="27330at2"/>
<evidence type="ECO:0000256" key="1">
    <source>
        <dbReference type="ARBA" id="ARBA00006068"/>
    </source>
</evidence>
<feature type="domain" description="Cell envelope-related transcriptional attenuator" evidence="3">
    <location>
        <begin position="116"/>
        <end position="264"/>
    </location>
</feature>
<reference evidence="4 5" key="1">
    <citation type="submission" date="2017-05" db="EMBL/GenBank/DDBJ databases">
        <title>Vagococcus spp. assemblies.</title>
        <authorList>
            <person name="Gulvik C.A."/>
        </authorList>
    </citation>
    <scope>NUCLEOTIDE SEQUENCE [LARGE SCALE GENOMIC DNA]</scope>
    <source>
        <strain evidence="4 5">SS1995</strain>
    </source>
</reference>
<evidence type="ECO:0000259" key="3">
    <source>
        <dbReference type="Pfam" id="PF03816"/>
    </source>
</evidence>
<keyword evidence="2" id="KW-0812">Transmembrane</keyword>
<dbReference type="AlphaFoldDB" id="A0A429ZZV8"/>
<sequence length="382" mass="42807">MTRKNKKNQIKKDDVSVATENSRVLNQRRQKRQSKSKRVLVRVGQVLSILFLVAILGLVGYGIKMFSDANKFLNDSYHPRTASKSINDNIDVQKDPISILVLGLDDNDERNLGSARTDSMLLLTLDPTKEIINTVSIPRDTYTQINSKEFKGKDKINAAYSYGGIDTTIDTVENLINVPINYYTTVDFEAFEEIVNALGGVEIEVPFTLTEQNAKGKKVVQLKEGKHKLNGEQALAFSRTRYIDNDVERGKRQQQVLEAVANKAMAVGSIAKYKSILNALDGHIQTDMPSDKILSVAQSGLTKNYKFHSYTFSWMSYDYAPYGETMSMVGLHKDSIDYISHKLRLSLGLDKPDDRDVAGYKFQSDGIVDPNTYPQDGLAIDN</sequence>
<keyword evidence="5" id="KW-1185">Reference proteome</keyword>
<gene>
    <name evidence="4" type="ORF">CBF37_04310</name>
</gene>
<dbReference type="PANTHER" id="PTHR33392:SF3">
    <property type="entry name" value="POLYISOPRENYL-TEICHOIC ACID--PEPTIDOGLYCAN TEICHOIC ACID TRANSFERASE TAGT"/>
    <property type="match status" value="1"/>
</dbReference>
<proteinExistence type="inferred from homology"/>
<evidence type="ECO:0000313" key="4">
    <source>
        <dbReference type="EMBL" id="RST99556.1"/>
    </source>
</evidence>
<comment type="similarity">
    <text evidence="1">Belongs to the LytR/CpsA/Psr (LCP) family.</text>
</comment>
<dbReference type="PANTHER" id="PTHR33392">
    <property type="entry name" value="POLYISOPRENYL-TEICHOIC ACID--PEPTIDOGLYCAN TEICHOIC ACID TRANSFERASE TAGU"/>
    <property type="match status" value="1"/>
</dbReference>
<protein>
    <recommendedName>
        <fullName evidence="3">Cell envelope-related transcriptional attenuator domain-containing protein</fullName>
    </recommendedName>
</protein>
<dbReference type="Proteomes" id="UP000287857">
    <property type="component" value="Unassembled WGS sequence"/>
</dbReference>
<dbReference type="Pfam" id="PF03816">
    <property type="entry name" value="LytR_cpsA_psr"/>
    <property type="match status" value="1"/>
</dbReference>
<feature type="transmembrane region" description="Helical" evidence="2">
    <location>
        <begin position="39"/>
        <end position="63"/>
    </location>
</feature>
<dbReference type="EMBL" id="NGJS01000004">
    <property type="protein sequence ID" value="RST99556.1"/>
    <property type="molecule type" value="Genomic_DNA"/>
</dbReference>
<accession>A0A429ZZV8</accession>
<keyword evidence="2" id="KW-1133">Transmembrane helix</keyword>
<evidence type="ECO:0000256" key="2">
    <source>
        <dbReference type="SAM" id="Phobius"/>
    </source>
</evidence>
<name>A0A429ZZV8_9ENTE</name>
<dbReference type="RefSeq" id="WP_125983494.1">
    <property type="nucleotide sequence ID" value="NZ_NGJS01000004.1"/>
</dbReference>
<dbReference type="InterPro" id="IPR004474">
    <property type="entry name" value="LytR_CpsA_psr"/>
</dbReference>
<dbReference type="InterPro" id="IPR050922">
    <property type="entry name" value="LytR/CpsA/Psr_CW_biosynth"/>
</dbReference>
<comment type="caution">
    <text evidence="4">The sequence shown here is derived from an EMBL/GenBank/DDBJ whole genome shotgun (WGS) entry which is preliminary data.</text>
</comment>
<dbReference type="NCBIfam" id="TIGR00350">
    <property type="entry name" value="lytR_cpsA_psr"/>
    <property type="match status" value="1"/>
</dbReference>
<dbReference type="Gene3D" id="3.40.630.190">
    <property type="entry name" value="LCP protein"/>
    <property type="match status" value="1"/>
</dbReference>
<organism evidence="4 5">
    <name type="scientific">Vagococcus vulneris</name>
    <dbReference type="NCBI Taxonomy" id="1977869"/>
    <lineage>
        <taxon>Bacteria</taxon>
        <taxon>Bacillati</taxon>
        <taxon>Bacillota</taxon>
        <taxon>Bacilli</taxon>
        <taxon>Lactobacillales</taxon>
        <taxon>Enterococcaceae</taxon>
        <taxon>Vagococcus</taxon>
    </lineage>
</organism>
<evidence type="ECO:0000313" key="5">
    <source>
        <dbReference type="Proteomes" id="UP000287857"/>
    </source>
</evidence>